<feature type="region of interest" description="Disordered" evidence="2">
    <location>
        <begin position="414"/>
        <end position="495"/>
    </location>
</feature>
<sequence>MNQNPKNSNIRSYLRSLPTQGQAEWYWAEFSKLKKSNPNTFNMCVDFWKNVLKETSRQGWLGENIICLDTSVQLEEKFQTNGYHPMSLPCVFNELYINAELLPFEEFMTLQNQSWIKWAISKLILNPIQKIINSKISSTKWIIMDLLKEAADGVILHQEKNAIHKITDNLFTMKMLKAEFASVVFPGVILSDDDLKVLITYLEFKQKILVKNEENNIIKFKTKNPLDKENFEITSTDRGITAIRETCQKLHQQIQDLEFRIKEISTKINEYIVRKQKVSAKYCLRQKKNLEQVLSKRLGSLEVVEEILLKIQGAACDSEIIDIYNVGTNALRSIFESAGLTADSVEETIDRLQDVLADQKEIDNAIKLGADSLSDKTIDTDNELEKELEELLADENITKEFQKLQLEFSKIPQLSGNNKDEERELENNKGEKRELENNKGEERELENEEKDLENEEKDLENNKSKERNLENNKNKENNLENNKNKEREQVPMAVC</sequence>
<keyword evidence="4" id="KW-1185">Reference proteome</keyword>
<evidence type="ECO:0000313" key="3">
    <source>
        <dbReference type="EMBL" id="CAG8600162.1"/>
    </source>
</evidence>
<evidence type="ECO:0000256" key="1">
    <source>
        <dbReference type="SAM" id="Coils"/>
    </source>
</evidence>
<dbReference type="Pfam" id="PF03357">
    <property type="entry name" value="Snf7"/>
    <property type="match status" value="1"/>
</dbReference>
<dbReference type="Pfam" id="PF25880">
    <property type="entry name" value="WHD_CHMP7_1st"/>
    <property type="match status" value="1"/>
</dbReference>
<dbReference type="EMBL" id="CAJVPK010001853">
    <property type="protein sequence ID" value="CAG8600162.1"/>
    <property type="molecule type" value="Genomic_DNA"/>
</dbReference>
<evidence type="ECO:0000313" key="4">
    <source>
        <dbReference type="Proteomes" id="UP000789706"/>
    </source>
</evidence>
<feature type="compositionally biased region" description="Basic and acidic residues" evidence="2">
    <location>
        <begin position="418"/>
        <end position="442"/>
    </location>
</feature>
<dbReference type="PANTHER" id="PTHR22761">
    <property type="entry name" value="CHARGED MULTIVESICULAR BODY PROTEIN"/>
    <property type="match status" value="1"/>
</dbReference>
<dbReference type="GO" id="GO:0006900">
    <property type="term" value="P:vesicle budding from membrane"/>
    <property type="evidence" value="ECO:0007669"/>
    <property type="project" value="TreeGrafter"/>
</dbReference>
<protein>
    <submittedName>
        <fullName evidence="3">2870_t:CDS:1</fullName>
    </submittedName>
</protein>
<dbReference type="Gene3D" id="6.10.140.1230">
    <property type="match status" value="1"/>
</dbReference>
<gene>
    <name evidence="3" type="ORF">DEBURN_LOCUS9477</name>
</gene>
<organism evidence="3 4">
    <name type="scientific">Diversispora eburnea</name>
    <dbReference type="NCBI Taxonomy" id="1213867"/>
    <lineage>
        <taxon>Eukaryota</taxon>
        <taxon>Fungi</taxon>
        <taxon>Fungi incertae sedis</taxon>
        <taxon>Mucoromycota</taxon>
        <taxon>Glomeromycotina</taxon>
        <taxon>Glomeromycetes</taxon>
        <taxon>Diversisporales</taxon>
        <taxon>Diversisporaceae</taxon>
        <taxon>Diversispora</taxon>
    </lineage>
</organism>
<dbReference type="GO" id="GO:0032511">
    <property type="term" value="P:late endosome to vacuole transport via multivesicular body sorting pathway"/>
    <property type="evidence" value="ECO:0007669"/>
    <property type="project" value="TreeGrafter"/>
</dbReference>
<dbReference type="OrthoDB" id="10250120at2759"/>
<proteinExistence type="predicted"/>
<dbReference type="GO" id="GO:0009898">
    <property type="term" value="C:cytoplasmic side of plasma membrane"/>
    <property type="evidence" value="ECO:0007669"/>
    <property type="project" value="TreeGrafter"/>
</dbReference>
<feature type="compositionally biased region" description="Basic and acidic residues" evidence="2">
    <location>
        <begin position="459"/>
        <end position="489"/>
    </location>
</feature>
<dbReference type="GO" id="GO:0000815">
    <property type="term" value="C:ESCRT III complex"/>
    <property type="evidence" value="ECO:0007669"/>
    <property type="project" value="TreeGrafter"/>
</dbReference>
<dbReference type="Proteomes" id="UP000789706">
    <property type="component" value="Unassembled WGS sequence"/>
</dbReference>
<feature type="compositionally biased region" description="Acidic residues" evidence="2">
    <location>
        <begin position="443"/>
        <end position="458"/>
    </location>
</feature>
<dbReference type="AlphaFoldDB" id="A0A9N9GCC6"/>
<feature type="coiled-coil region" evidence="1">
    <location>
        <begin position="240"/>
        <end position="267"/>
    </location>
</feature>
<name>A0A9N9GCC6_9GLOM</name>
<comment type="caution">
    <text evidence="3">The sequence shown here is derived from an EMBL/GenBank/DDBJ whole genome shotgun (WGS) entry which is preliminary data.</text>
</comment>
<keyword evidence="1" id="KW-0175">Coiled coil</keyword>
<accession>A0A9N9GCC6</accession>
<dbReference type="InterPro" id="IPR005024">
    <property type="entry name" value="Snf7_fam"/>
</dbReference>
<dbReference type="GO" id="GO:0005771">
    <property type="term" value="C:multivesicular body"/>
    <property type="evidence" value="ECO:0007669"/>
    <property type="project" value="TreeGrafter"/>
</dbReference>
<dbReference type="PANTHER" id="PTHR22761:SF96">
    <property type="entry name" value="BCDNA.GH08385"/>
    <property type="match status" value="1"/>
</dbReference>
<evidence type="ECO:0000256" key="2">
    <source>
        <dbReference type="SAM" id="MobiDB-lite"/>
    </source>
</evidence>
<reference evidence="3" key="1">
    <citation type="submission" date="2021-06" db="EMBL/GenBank/DDBJ databases">
        <authorList>
            <person name="Kallberg Y."/>
            <person name="Tangrot J."/>
            <person name="Rosling A."/>
        </authorList>
    </citation>
    <scope>NUCLEOTIDE SEQUENCE</scope>
    <source>
        <strain evidence="3">AZ414A</strain>
    </source>
</reference>